<keyword evidence="3" id="KW-1185">Reference proteome</keyword>
<name>A0AA36J2W4_9DINO</name>
<evidence type="ECO:0000313" key="3">
    <source>
        <dbReference type="Proteomes" id="UP001178507"/>
    </source>
</evidence>
<dbReference type="EMBL" id="CAUJNA010003305">
    <property type="protein sequence ID" value="CAJ1398612.1"/>
    <property type="molecule type" value="Genomic_DNA"/>
</dbReference>
<reference evidence="2" key="1">
    <citation type="submission" date="2023-08" db="EMBL/GenBank/DDBJ databases">
        <authorList>
            <person name="Chen Y."/>
            <person name="Shah S."/>
            <person name="Dougan E. K."/>
            <person name="Thang M."/>
            <person name="Chan C."/>
        </authorList>
    </citation>
    <scope>NUCLEOTIDE SEQUENCE</scope>
</reference>
<feature type="region of interest" description="Disordered" evidence="1">
    <location>
        <begin position="167"/>
        <end position="195"/>
    </location>
</feature>
<dbReference type="AlphaFoldDB" id="A0AA36J2W4"/>
<evidence type="ECO:0000313" key="2">
    <source>
        <dbReference type="EMBL" id="CAJ1398612.1"/>
    </source>
</evidence>
<gene>
    <name evidence="2" type="ORF">EVOR1521_LOCUS22362</name>
</gene>
<comment type="caution">
    <text evidence="2">The sequence shown here is derived from an EMBL/GenBank/DDBJ whole genome shotgun (WGS) entry which is preliminary data.</text>
</comment>
<feature type="compositionally biased region" description="Pro residues" evidence="1">
    <location>
        <begin position="175"/>
        <end position="187"/>
    </location>
</feature>
<sequence>MGTRSCTPGPQNYRASLAQEGFGVEELRLLDEPGSWTSRVWRVTGETGSGGRRYQELPEMEAELQALEAERCADFLNAPFAERSDEGEPKWEEPEAFEHQSCADFLNRYGHERSESQPEHRSEVADLVPIFVVDDGEEEHEEPEQPLRQSDFRPRVNLKAKEILRPKTKCRAAPPSVPQVPHPPSEPPSWWRCEKEPSAKKRPRRVYEDPERARSTKSWRSTQDWEQDKWSREVKLKAQASLRTLRLILNGCPTGPFKTAQMPHQGLVADRRAARTPCCVAKVTDKDFGASHTILDGQLSQGSSMVSMVHASGMDMPKLEKKLSQLGAKKLGLQLKLPPGAAVYLDQVLGELTDREMQDFEHVQMLLEPFLLDALKNGRETPNDRRNNERVEAACQEIFAELRARSASASLASEGELREIRCALRRAAAAEVTPDEEVTSSS</sequence>
<organism evidence="2 3">
    <name type="scientific">Effrenium voratum</name>
    <dbReference type="NCBI Taxonomy" id="2562239"/>
    <lineage>
        <taxon>Eukaryota</taxon>
        <taxon>Sar</taxon>
        <taxon>Alveolata</taxon>
        <taxon>Dinophyceae</taxon>
        <taxon>Suessiales</taxon>
        <taxon>Symbiodiniaceae</taxon>
        <taxon>Effrenium</taxon>
    </lineage>
</organism>
<protein>
    <submittedName>
        <fullName evidence="2">Uncharacterized protein</fullName>
    </submittedName>
</protein>
<accession>A0AA36J2W4</accession>
<dbReference type="Proteomes" id="UP001178507">
    <property type="component" value="Unassembled WGS sequence"/>
</dbReference>
<evidence type="ECO:0000256" key="1">
    <source>
        <dbReference type="SAM" id="MobiDB-lite"/>
    </source>
</evidence>
<proteinExistence type="predicted"/>